<dbReference type="PANTHER" id="PTHR33376:SF5">
    <property type="entry name" value="EXTRACYTOPLASMIC SOLUTE RECEPTOR PROTEIN"/>
    <property type="match status" value="1"/>
</dbReference>
<evidence type="ECO:0000256" key="1">
    <source>
        <dbReference type="ARBA" id="ARBA00022729"/>
    </source>
</evidence>
<dbReference type="PANTHER" id="PTHR33376">
    <property type="match status" value="1"/>
</dbReference>
<dbReference type="SUPFAM" id="SSF53850">
    <property type="entry name" value="Periplasmic binding protein-like II"/>
    <property type="match status" value="1"/>
</dbReference>
<sequence>MPMFNKVSVALVFGALISSMSAAFATDIKIATIAPNQSTWMIDMRAAGKTIKERTDGRVNLKFYGGGIQGASPKVLQKIKIGQLHGGMFAPIDFIKTYRDVSLYGLPFAFESWDEMRYVREQMDADLAAGFERHNFVTFGFVGSFAMILSNQPVRNQSDLRGKKVWLPEGDLISFEALKALNLSPVSLPVTDVLTGLQTGLLDMAAIPPEVAVALQWHTRVRYFTDMPLLYAMSFLAIDKRTLNKLSANDQAVLTEVLSETFARMDARMSFESLDATEALVDIGIQKIDPDDGMLDDLLASMSETNRDMAKKGIFSLALFETMQSHISDYRNGDPQAGVRVLSEN</sequence>
<feature type="chain" id="PRO_5027981092" description="C4-dicarboxylate ABC transporter" evidence="2">
    <location>
        <begin position="26"/>
        <end position="345"/>
    </location>
</feature>
<dbReference type="InterPro" id="IPR038404">
    <property type="entry name" value="TRAP_DctP_sf"/>
</dbReference>
<evidence type="ECO:0000313" key="3">
    <source>
        <dbReference type="EMBL" id="VUX55608.1"/>
    </source>
</evidence>
<proteinExistence type="predicted"/>
<keyword evidence="1 2" id="KW-0732">Signal</keyword>
<gene>
    <name evidence="3" type="ORF">JTBM06_V1_60004</name>
</gene>
<reference evidence="3" key="1">
    <citation type="submission" date="2019-07" db="EMBL/GenBank/DDBJ databases">
        <authorList>
            <person name="Weber M."/>
            <person name="Kostadinov I."/>
            <person name="Kostadinov D I."/>
        </authorList>
    </citation>
    <scope>NUCLEOTIDE SEQUENCE</scope>
    <source>
        <strain evidence="3">Gfbio:sag-sample-m06:053724c1-46a9-4a36-b237-ea2bf867836b</strain>
    </source>
</reference>
<dbReference type="NCBIfam" id="NF037995">
    <property type="entry name" value="TRAP_S1"/>
    <property type="match status" value="1"/>
</dbReference>
<dbReference type="Pfam" id="PF03480">
    <property type="entry name" value="DctP"/>
    <property type="match status" value="1"/>
</dbReference>
<dbReference type="EMBL" id="LR633967">
    <property type="protein sequence ID" value="VUX55608.1"/>
    <property type="molecule type" value="Genomic_DNA"/>
</dbReference>
<evidence type="ECO:0000256" key="2">
    <source>
        <dbReference type="SAM" id="SignalP"/>
    </source>
</evidence>
<dbReference type="GO" id="GO:0055085">
    <property type="term" value="P:transmembrane transport"/>
    <property type="evidence" value="ECO:0007669"/>
    <property type="project" value="InterPro"/>
</dbReference>
<dbReference type="Gene3D" id="3.40.190.170">
    <property type="entry name" value="Bacterial extracellular solute-binding protein, family 7"/>
    <property type="match status" value="1"/>
</dbReference>
<feature type="signal peptide" evidence="2">
    <location>
        <begin position="1"/>
        <end position="25"/>
    </location>
</feature>
<protein>
    <recommendedName>
        <fullName evidence="4">C4-dicarboxylate ABC transporter</fullName>
    </recommendedName>
</protein>
<name>A0A7D9H8C8_9GAMM</name>
<evidence type="ECO:0008006" key="4">
    <source>
        <dbReference type="Google" id="ProtNLM"/>
    </source>
</evidence>
<accession>A0A7D9H8C8</accession>
<dbReference type="InterPro" id="IPR018389">
    <property type="entry name" value="DctP_fam"/>
</dbReference>
<organism evidence="3">
    <name type="scientific">uncultured Woeseiaceae bacterium</name>
    <dbReference type="NCBI Taxonomy" id="1983305"/>
    <lineage>
        <taxon>Bacteria</taxon>
        <taxon>Pseudomonadati</taxon>
        <taxon>Pseudomonadota</taxon>
        <taxon>Gammaproteobacteria</taxon>
        <taxon>Woeseiales</taxon>
        <taxon>Woeseiaceae</taxon>
        <taxon>environmental samples</taxon>
    </lineage>
</organism>
<dbReference type="AlphaFoldDB" id="A0A7D9H8C8"/>